<evidence type="ECO:0000313" key="2">
    <source>
        <dbReference type="EMBL" id="KFD62464.1"/>
    </source>
</evidence>
<keyword evidence="3" id="KW-1185">Reference proteome</keyword>
<reference evidence="1 3" key="1">
    <citation type="journal article" date="2014" name="Nat. Genet.">
        <title>Genome and transcriptome of the porcine whipworm Trichuris suis.</title>
        <authorList>
            <person name="Jex A.R."/>
            <person name="Nejsum P."/>
            <person name="Schwarz E.M."/>
            <person name="Hu L."/>
            <person name="Young N.D."/>
            <person name="Hall R.S."/>
            <person name="Korhonen P.K."/>
            <person name="Liao S."/>
            <person name="Thamsborg S."/>
            <person name="Xia J."/>
            <person name="Xu P."/>
            <person name="Wang S."/>
            <person name="Scheerlinck J.P."/>
            <person name="Hofmann A."/>
            <person name="Sternberg P.W."/>
            <person name="Wang J."/>
            <person name="Gasser R.B."/>
        </authorList>
    </citation>
    <scope>NUCLEOTIDE SEQUENCE [LARGE SCALE GENOMIC DNA]</scope>
    <source>
        <strain evidence="2">DCEP-RM93F</strain>
        <strain evidence="1">DCEP-RM93M</strain>
    </source>
</reference>
<accession>A0A085MC05</accession>
<protein>
    <submittedName>
        <fullName evidence="1">Uncharacterized protein</fullName>
    </submittedName>
</protein>
<name>A0A085MC05_9BILA</name>
<proteinExistence type="predicted"/>
<dbReference type="Proteomes" id="UP000030758">
    <property type="component" value="Unassembled WGS sequence"/>
</dbReference>
<dbReference type="EMBL" id="KL367594">
    <property type="protein sequence ID" value="KFD62464.1"/>
    <property type="molecule type" value="Genomic_DNA"/>
</dbReference>
<evidence type="ECO:0000313" key="1">
    <source>
        <dbReference type="EMBL" id="KFD54751.1"/>
    </source>
</evidence>
<gene>
    <name evidence="1" type="ORF">M513_04451</name>
    <name evidence="2" type="ORF">M514_04451</name>
</gene>
<dbReference type="EMBL" id="KL363205">
    <property type="protein sequence ID" value="KFD54751.1"/>
    <property type="molecule type" value="Genomic_DNA"/>
</dbReference>
<sequence>MASKNFTTAKSHLRHCNTFSFRSRLGATEAHRRAYSVHDDAGHQFAHTSRMVCEPLKRDFGALVIAMFVKYMRSCRNIRNVYSCNPFKKTCHHSLFDPKPRVQVYYITLCNASRTQYTTITEPPGCPSDSHLDSL</sequence>
<dbReference type="Proteomes" id="UP000030764">
    <property type="component" value="Unassembled WGS sequence"/>
</dbReference>
<evidence type="ECO:0000313" key="3">
    <source>
        <dbReference type="Proteomes" id="UP000030764"/>
    </source>
</evidence>
<organism evidence="1 3">
    <name type="scientific">Trichuris suis</name>
    <name type="common">pig whipworm</name>
    <dbReference type="NCBI Taxonomy" id="68888"/>
    <lineage>
        <taxon>Eukaryota</taxon>
        <taxon>Metazoa</taxon>
        <taxon>Ecdysozoa</taxon>
        <taxon>Nematoda</taxon>
        <taxon>Enoplea</taxon>
        <taxon>Dorylaimia</taxon>
        <taxon>Trichinellida</taxon>
        <taxon>Trichuridae</taxon>
        <taxon>Trichuris</taxon>
    </lineage>
</organism>
<dbReference type="AlphaFoldDB" id="A0A085MC05"/>